<protein>
    <submittedName>
        <fullName evidence="5">GntR family transcriptional regulator</fullName>
    </submittedName>
</protein>
<feature type="domain" description="HTH gntR-type" evidence="4">
    <location>
        <begin position="11"/>
        <end position="79"/>
    </location>
</feature>
<organism evidence="5 6">
    <name type="scientific">Oryzihumus leptocrescens</name>
    <dbReference type="NCBI Taxonomy" id="297536"/>
    <lineage>
        <taxon>Bacteria</taxon>
        <taxon>Bacillati</taxon>
        <taxon>Actinomycetota</taxon>
        <taxon>Actinomycetes</taxon>
        <taxon>Micrococcales</taxon>
        <taxon>Intrasporangiaceae</taxon>
        <taxon>Oryzihumus</taxon>
    </lineage>
</organism>
<dbReference type="PRINTS" id="PR00035">
    <property type="entry name" value="HTHGNTR"/>
</dbReference>
<dbReference type="CDD" id="cd07377">
    <property type="entry name" value="WHTH_GntR"/>
    <property type="match status" value="1"/>
</dbReference>
<dbReference type="Pfam" id="PF00392">
    <property type="entry name" value="GntR"/>
    <property type="match status" value="1"/>
</dbReference>
<dbReference type="GO" id="GO:0003677">
    <property type="term" value="F:DNA binding"/>
    <property type="evidence" value="ECO:0007669"/>
    <property type="project" value="UniProtKB-KW"/>
</dbReference>
<keyword evidence="2" id="KW-0238">DNA-binding</keyword>
<reference evidence="5 6" key="1">
    <citation type="submission" date="2019-06" db="EMBL/GenBank/DDBJ databases">
        <title>Sequencing the genomes of 1000 actinobacteria strains.</title>
        <authorList>
            <person name="Klenk H.-P."/>
        </authorList>
    </citation>
    <scope>NUCLEOTIDE SEQUENCE [LARGE SCALE GENOMIC DNA]</scope>
    <source>
        <strain evidence="5 6">DSM 18082</strain>
    </source>
</reference>
<keyword evidence="3" id="KW-0804">Transcription</keyword>
<evidence type="ECO:0000256" key="3">
    <source>
        <dbReference type="ARBA" id="ARBA00023163"/>
    </source>
</evidence>
<dbReference type="PANTHER" id="PTHR43537">
    <property type="entry name" value="TRANSCRIPTIONAL REGULATOR, GNTR FAMILY"/>
    <property type="match status" value="1"/>
</dbReference>
<evidence type="ECO:0000259" key="4">
    <source>
        <dbReference type="PROSITE" id="PS50949"/>
    </source>
</evidence>
<dbReference type="EMBL" id="VFOQ01000001">
    <property type="protein sequence ID" value="TQL61119.1"/>
    <property type="molecule type" value="Genomic_DNA"/>
</dbReference>
<comment type="caution">
    <text evidence="5">The sequence shown here is derived from an EMBL/GenBank/DDBJ whole genome shotgun (WGS) entry which is preliminary data.</text>
</comment>
<dbReference type="InterPro" id="IPR011711">
    <property type="entry name" value="GntR_C"/>
</dbReference>
<dbReference type="InterPro" id="IPR000524">
    <property type="entry name" value="Tscrpt_reg_HTH_GntR"/>
</dbReference>
<gene>
    <name evidence="5" type="ORF">FB474_2524</name>
</gene>
<dbReference type="Pfam" id="PF07729">
    <property type="entry name" value="FCD"/>
    <property type="match status" value="1"/>
</dbReference>
<name>A0A542ZLD6_9MICO</name>
<dbReference type="Gene3D" id="1.10.10.10">
    <property type="entry name" value="Winged helix-like DNA-binding domain superfamily/Winged helix DNA-binding domain"/>
    <property type="match status" value="1"/>
</dbReference>
<dbReference type="Gene3D" id="1.20.120.530">
    <property type="entry name" value="GntR ligand-binding domain-like"/>
    <property type="match status" value="1"/>
</dbReference>
<dbReference type="RefSeq" id="WP_141788942.1">
    <property type="nucleotide sequence ID" value="NZ_BAAAKX010000001.1"/>
</dbReference>
<dbReference type="SMART" id="SM00895">
    <property type="entry name" value="FCD"/>
    <property type="match status" value="1"/>
</dbReference>
<sequence>MSPDFAPVPRQSVSDGVFHELRDAVLDGRFAPGESLPPERQLAESFAVNRHAVREAVKRLQEAGFVRVVHGGGTQVLDVRRTAGLDLLAHLARAGEEEPRTRLIRDGLEMRRCIGVEAARLAATRADAQARQRIVGAAAAYRGHDGTADGTDRAFWAEVVDASDNLAFRLSLNSLVHAIDANPGLMDELLADDRSDRTPHAELAEAIAAGDPDRSAEVAGRILGQAVTALERHTRRVARRRTRSA</sequence>
<dbReference type="SMART" id="SM00345">
    <property type="entry name" value="HTH_GNTR"/>
    <property type="match status" value="1"/>
</dbReference>
<dbReference type="SUPFAM" id="SSF48008">
    <property type="entry name" value="GntR ligand-binding domain-like"/>
    <property type="match status" value="1"/>
</dbReference>
<dbReference type="AlphaFoldDB" id="A0A542ZLD6"/>
<dbReference type="SUPFAM" id="SSF46785">
    <property type="entry name" value="Winged helix' DNA-binding domain"/>
    <property type="match status" value="1"/>
</dbReference>
<keyword evidence="6" id="KW-1185">Reference proteome</keyword>
<dbReference type="OrthoDB" id="8680240at2"/>
<evidence type="ECO:0000313" key="6">
    <source>
        <dbReference type="Proteomes" id="UP000319514"/>
    </source>
</evidence>
<evidence type="ECO:0000256" key="1">
    <source>
        <dbReference type="ARBA" id="ARBA00023015"/>
    </source>
</evidence>
<accession>A0A542ZLD6</accession>
<proteinExistence type="predicted"/>
<keyword evidence="1" id="KW-0805">Transcription regulation</keyword>
<evidence type="ECO:0000313" key="5">
    <source>
        <dbReference type="EMBL" id="TQL61119.1"/>
    </source>
</evidence>
<evidence type="ECO:0000256" key="2">
    <source>
        <dbReference type="ARBA" id="ARBA00023125"/>
    </source>
</evidence>
<dbReference type="GO" id="GO:0003700">
    <property type="term" value="F:DNA-binding transcription factor activity"/>
    <property type="evidence" value="ECO:0007669"/>
    <property type="project" value="InterPro"/>
</dbReference>
<dbReference type="InterPro" id="IPR008920">
    <property type="entry name" value="TF_FadR/GntR_C"/>
</dbReference>
<dbReference type="InterPro" id="IPR036390">
    <property type="entry name" value="WH_DNA-bd_sf"/>
</dbReference>
<dbReference type="Proteomes" id="UP000319514">
    <property type="component" value="Unassembled WGS sequence"/>
</dbReference>
<dbReference type="PROSITE" id="PS50949">
    <property type="entry name" value="HTH_GNTR"/>
    <property type="match status" value="1"/>
</dbReference>
<dbReference type="InterPro" id="IPR036388">
    <property type="entry name" value="WH-like_DNA-bd_sf"/>
</dbReference>
<dbReference type="PANTHER" id="PTHR43537:SF24">
    <property type="entry name" value="GLUCONATE OPERON TRANSCRIPTIONAL REPRESSOR"/>
    <property type="match status" value="1"/>
</dbReference>